<feature type="transmembrane region" description="Helical" evidence="7">
    <location>
        <begin position="232"/>
        <end position="257"/>
    </location>
</feature>
<proteinExistence type="inferred from homology"/>
<evidence type="ECO:0000256" key="7">
    <source>
        <dbReference type="SAM" id="Phobius"/>
    </source>
</evidence>
<feature type="transmembrane region" description="Helical" evidence="7">
    <location>
        <begin position="118"/>
        <end position="143"/>
    </location>
</feature>
<dbReference type="GO" id="GO:0005886">
    <property type="term" value="C:plasma membrane"/>
    <property type="evidence" value="ECO:0007669"/>
    <property type="project" value="UniProtKB-SubCell"/>
</dbReference>
<evidence type="ECO:0000256" key="4">
    <source>
        <dbReference type="ARBA" id="ARBA00022692"/>
    </source>
</evidence>
<protein>
    <submittedName>
        <fullName evidence="8">Flippase-like domain-containing protein</fullName>
    </submittedName>
</protein>
<dbReference type="InterPro" id="IPR022791">
    <property type="entry name" value="L-PG_synthase/AglD"/>
</dbReference>
<evidence type="ECO:0000256" key="5">
    <source>
        <dbReference type="ARBA" id="ARBA00022989"/>
    </source>
</evidence>
<dbReference type="Proteomes" id="UP000451471">
    <property type="component" value="Unassembled WGS sequence"/>
</dbReference>
<evidence type="ECO:0000256" key="1">
    <source>
        <dbReference type="ARBA" id="ARBA00004651"/>
    </source>
</evidence>
<feature type="transmembrane region" description="Helical" evidence="7">
    <location>
        <begin position="319"/>
        <end position="335"/>
    </location>
</feature>
<dbReference type="PANTHER" id="PTHR39087">
    <property type="entry name" value="UPF0104 MEMBRANE PROTEIN MJ1595"/>
    <property type="match status" value="1"/>
</dbReference>
<keyword evidence="3" id="KW-1003">Cell membrane</keyword>
<dbReference type="RefSeq" id="WP_158203413.1">
    <property type="nucleotide sequence ID" value="NZ_WSZK01000009.1"/>
</dbReference>
<feature type="transmembrane region" description="Helical" evidence="7">
    <location>
        <begin position="40"/>
        <end position="59"/>
    </location>
</feature>
<accession>A0A6B0GPW4</accession>
<dbReference type="EMBL" id="WSZK01000009">
    <property type="protein sequence ID" value="MWG33688.1"/>
    <property type="molecule type" value="Genomic_DNA"/>
</dbReference>
<dbReference type="NCBIfam" id="TIGR00374">
    <property type="entry name" value="flippase-like domain"/>
    <property type="match status" value="1"/>
</dbReference>
<gene>
    <name evidence="8" type="ORF">GQS65_04135</name>
</gene>
<keyword evidence="5 7" id="KW-1133">Transmembrane helix</keyword>
<evidence type="ECO:0000313" key="9">
    <source>
        <dbReference type="Proteomes" id="UP000451471"/>
    </source>
</evidence>
<name>A0A6B0GPW4_9EURY</name>
<feature type="transmembrane region" description="Helical" evidence="7">
    <location>
        <begin position="155"/>
        <end position="175"/>
    </location>
</feature>
<comment type="caution">
    <text evidence="8">The sequence shown here is derived from an EMBL/GenBank/DDBJ whole genome shotgun (WGS) entry which is preliminary data.</text>
</comment>
<dbReference type="Pfam" id="PF03706">
    <property type="entry name" value="LPG_synthase_TM"/>
    <property type="match status" value="1"/>
</dbReference>
<evidence type="ECO:0000256" key="3">
    <source>
        <dbReference type="ARBA" id="ARBA00022475"/>
    </source>
</evidence>
<dbReference type="AlphaFoldDB" id="A0A6B0GPW4"/>
<keyword evidence="9" id="KW-1185">Reference proteome</keyword>
<organism evidence="8 9">
    <name type="scientific">Halomarina oriensis</name>
    <dbReference type="NCBI Taxonomy" id="671145"/>
    <lineage>
        <taxon>Archaea</taxon>
        <taxon>Methanobacteriati</taxon>
        <taxon>Methanobacteriota</taxon>
        <taxon>Stenosarchaea group</taxon>
        <taxon>Halobacteria</taxon>
        <taxon>Halobacteriales</taxon>
        <taxon>Natronomonadaceae</taxon>
        <taxon>Halomarina</taxon>
    </lineage>
</organism>
<feature type="transmembrane region" description="Helical" evidence="7">
    <location>
        <begin position="263"/>
        <end position="283"/>
    </location>
</feature>
<evidence type="ECO:0000256" key="2">
    <source>
        <dbReference type="ARBA" id="ARBA00011061"/>
    </source>
</evidence>
<keyword evidence="4 7" id="KW-0812">Transmembrane</keyword>
<sequence length="338" mass="35021">MDIDVRATVAGFLAALFVLAGLLVFVGVDATVDAVSMADPAILVLLPFVALAWLVSWGLSLRIVLTVVGTPISTVKAVGIYTAAVFANNVTPFGQAGGEPVTAFLIADATENRYETGLAAIASVDALNLFPSLSIAAVGLGYYAVTTTLGRQLQVASAVVGVLAVAIPVAGYVLWRRREAVENGLTRLLTSGFGAVYRLLPGRQPPTEESVRVRVDGFFHAVERVAEDRRQLVLALGFATIGWLALSTSLWLSLYALGARVPLAAALLIVPIGSIASVTPFPGGLGGIEAVLITLLVPTTGVTAATATAAVLIHRTATYWLPTVAGGGAAAWFGLDRM</sequence>
<keyword evidence="6 7" id="KW-0472">Membrane</keyword>
<feature type="transmembrane region" description="Helical" evidence="7">
    <location>
        <begin position="290"/>
        <end position="313"/>
    </location>
</feature>
<evidence type="ECO:0000256" key="6">
    <source>
        <dbReference type="ARBA" id="ARBA00023136"/>
    </source>
</evidence>
<evidence type="ECO:0000313" key="8">
    <source>
        <dbReference type="EMBL" id="MWG33688.1"/>
    </source>
</evidence>
<comment type="similarity">
    <text evidence="2">Belongs to the UPF0104 family.</text>
</comment>
<dbReference type="PANTHER" id="PTHR39087:SF2">
    <property type="entry name" value="UPF0104 MEMBRANE PROTEIN MJ1595"/>
    <property type="match status" value="1"/>
</dbReference>
<dbReference type="OrthoDB" id="15513at2157"/>
<comment type="subcellular location">
    <subcellularLocation>
        <location evidence="1">Cell membrane</location>
        <topology evidence="1">Multi-pass membrane protein</topology>
    </subcellularLocation>
</comment>
<reference evidence="8 9" key="1">
    <citation type="submission" date="2019-12" db="EMBL/GenBank/DDBJ databases">
        <title>Halocatena pleomorpha gen. nov. sp. nov., an extremely halophilic archaeon of family Halobacteriaceae isolated from saltpan soil.</title>
        <authorList>
            <person name="Pal Y."/>
            <person name="Verma A."/>
            <person name="Krishnamurthi S."/>
            <person name="Kumar P."/>
        </authorList>
    </citation>
    <scope>NUCLEOTIDE SEQUENCE [LARGE SCALE GENOMIC DNA]</scope>
    <source>
        <strain evidence="8 9">JCM 16495</strain>
    </source>
</reference>